<reference evidence="3" key="1">
    <citation type="submission" date="2019-07" db="EMBL/GenBank/DDBJ databases">
        <title>Hyphodiscus hymeniophilus genome sequencing and assembly.</title>
        <authorList>
            <person name="Kramer G."/>
            <person name="Nodwell J."/>
        </authorList>
    </citation>
    <scope>NUCLEOTIDE SEQUENCE</scope>
    <source>
        <strain evidence="3">ATCC 34498</strain>
    </source>
</reference>
<organism evidence="3 4">
    <name type="scientific">Hyphodiscus hymeniophilus</name>
    <dbReference type="NCBI Taxonomy" id="353542"/>
    <lineage>
        <taxon>Eukaryota</taxon>
        <taxon>Fungi</taxon>
        <taxon>Dikarya</taxon>
        <taxon>Ascomycota</taxon>
        <taxon>Pezizomycotina</taxon>
        <taxon>Leotiomycetes</taxon>
        <taxon>Helotiales</taxon>
        <taxon>Hyphodiscaceae</taxon>
        <taxon>Hyphodiscus</taxon>
    </lineage>
</organism>
<dbReference type="GO" id="GO:0003824">
    <property type="term" value="F:catalytic activity"/>
    <property type="evidence" value="ECO:0007669"/>
    <property type="project" value="InterPro"/>
</dbReference>
<dbReference type="InterPro" id="IPR000362">
    <property type="entry name" value="Fumarate_lyase_fam"/>
</dbReference>
<evidence type="ECO:0000313" key="4">
    <source>
        <dbReference type="Proteomes" id="UP000785200"/>
    </source>
</evidence>
<comment type="similarity">
    <text evidence="1">Belongs to the class-II fumarase/aspartase family.</text>
</comment>
<dbReference type="Proteomes" id="UP000785200">
    <property type="component" value="Unassembled WGS sequence"/>
</dbReference>
<dbReference type="Pfam" id="PF10397">
    <property type="entry name" value="ADSL_C"/>
    <property type="match status" value="1"/>
</dbReference>
<gene>
    <name evidence="3" type="ORF">D0Z07_1356</name>
</gene>
<evidence type="ECO:0000259" key="2">
    <source>
        <dbReference type="SMART" id="SM00998"/>
    </source>
</evidence>
<name>A0A9P6VRM8_9HELO</name>
<dbReference type="SMART" id="SM00998">
    <property type="entry name" value="ADSL_C"/>
    <property type="match status" value="1"/>
</dbReference>
<comment type="caution">
    <text evidence="3">The sequence shown here is derived from an EMBL/GenBank/DDBJ whole genome shotgun (WGS) entry which is preliminary data.</text>
</comment>
<proteinExistence type="inferred from homology"/>
<dbReference type="SUPFAM" id="SSF48557">
    <property type="entry name" value="L-aspartase-like"/>
    <property type="match status" value="1"/>
</dbReference>
<dbReference type="Gene3D" id="1.10.40.30">
    <property type="entry name" value="Fumarase/aspartase (C-terminal domain)"/>
    <property type="match status" value="1"/>
</dbReference>
<dbReference type="Pfam" id="PF00206">
    <property type="entry name" value="Lyase_1"/>
    <property type="match status" value="1"/>
</dbReference>
<accession>A0A9P6VRM8</accession>
<dbReference type="InterPro" id="IPR019468">
    <property type="entry name" value="AdenyloSucc_lyase_C"/>
</dbReference>
<dbReference type="OrthoDB" id="406045at2759"/>
<dbReference type="PANTHER" id="PTHR43172:SF2">
    <property type="entry name" value="ADENYLOSUCCINATE LYASE C-TERMINAL DOMAIN-CONTAINING PROTEIN"/>
    <property type="match status" value="1"/>
</dbReference>
<sequence>MSVSTIDSRVFRDLFGTEEARAIFSDQAYVQRLIEVEAALARAESKELVIPDDVGEAISSQARVENIDFDRFSKDTENVGYPVLPLITQLQEKMDEKYAKYLHWGATTQDIMDTATILQIREGLVLVRKLLNRLSEILTNLAVKYRDVPTAGRTHLQHALPVTFGYKLAVYLSSFQRHLQRLNELETRCLVVQFGGAVGTLASLGSDDTGLRVRAQLAAELGLRNPTITWHVARDNIAEVTNFLSLIGGSLGKIALDIILMSSNEVGEVSEPFVLGRGASSTMPQKRNPISSEVILAASKILRANAGLGMDAMVADFERASGPWHLEWACIPESFVICCGALHQTCFVMGGLVVHKNSMLRNLESTKGRIVAEAVMMGLAETIGRGKAHDVIYDACSQSIEKETSLFEALIGNEEVRGELGEERLRQLCDPLKYLGCCQQMIDHVTGISFDFGKEKTPIVSFQKVQ</sequence>
<dbReference type="AlphaFoldDB" id="A0A9P6VRM8"/>
<dbReference type="PRINTS" id="PR00145">
    <property type="entry name" value="ARGSUCLYASE"/>
</dbReference>
<dbReference type="InterPro" id="IPR008948">
    <property type="entry name" value="L-Aspartase-like"/>
</dbReference>
<dbReference type="InterPro" id="IPR022761">
    <property type="entry name" value="Fumarate_lyase_N"/>
</dbReference>
<dbReference type="PANTHER" id="PTHR43172">
    <property type="entry name" value="ADENYLOSUCCINATE LYASE"/>
    <property type="match status" value="1"/>
</dbReference>
<dbReference type="Gene3D" id="1.20.200.10">
    <property type="entry name" value="Fumarase/aspartase (Central domain)"/>
    <property type="match status" value="1"/>
</dbReference>
<evidence type="ECO:0000313" key="3">
    <source>
        <dbReference type="EMBL" id="KAG0652324.1"/>
    </source>
</evidence>
<dbReference type="CDD" id="cd01597">
    <property type="entry name" value="pCLME"/>
    <property type="match status" value="1"/>
</dbReference>
<dbReference type="EMBL" id="VNKQ01000003">
    <property type="protein sequence ID" value="KAG0652324.1"/>
    <property type="molecule type" value="Genomic_DNA"/>
</dbReference>
<dbReference type="PRINTS" id="PR00149">
    <property type="entry name" value="FUMRATELYASE"/>
</dbReference>
<evidence type="ECO:0000256" key="1">
    <source>
        <dbReference type="ARBA" id="ARBA00034772"/>
    </source>
</evidence>
<keyword evidence="4" id="KW-1185">Reference proteome</keyword>
<feature type="domain" description="Adenylosuccinate lyase C-terminal" evidence="2">
    <location>
        <begin position="367"/>
        <end position="446"/>
    </location>
</feature>
<protein>
    <submittedName>
        <fullName evidence="3">Itaconic acid 2-hydroxyparaconate biosynthesis cluster TAD1</fullName>
    </submittedName>
</protein>